<dbReference type="KEGG" id="pgab:PGSY75_1457700"/>
<feature type="compositionally biased region" description="Basic and acidic residues" evidence="3">
    <location>
        <begin position="1108"/>
        <end position="1135"/>
    </location>
</feature>
<sequence length="1460" mass="174938">MNKKLNNKFKKNHSVVKFNKKDVNRYDFKKKSQSFKHKKSKLKNSHFGVNKNWKDKIKSSHIKRRDSNNNNIKNNQDKRSSKYEENKKDIYDIEHIISSIIEKKVSLKKVDDKFINNIKTIYDMNEEWFILKKKLEHVVVKYVIKKKKKNLQYDNLNFYVKKFQKRKSLYDKIEKGDGEENGITINDKKEEGTKNKNEDEDEDNSDNNNYYDNMKKDSSFVYQAKLFLLDNEDILFDMDEEKKQVVLNSKLWNKKIKAFLKKKCTSQNITLNNDDDEKTKFIDYNNIPIHLNELYNNDSINKNVCVNNNKSDVKIKIKLMLKKKISMNDIYHLIYNIGINMIYNYYQLYLEKYSNDEEKIHLEVIHNKNNIFSDRINNIVVLIKKNPLIYFIYIKVLIDFYNKKEDVFLKKSILECLKHIYLYIIPNEYLLNIEENNQIVLHYILNIIFNRFNFKEYNFSSYYFFLNALIYIYSFENYLKKSFLQYIFILKNGIYSLIPSLFYLSANNINEFCLKKKENKFANLNIILEGYCILNKGNPLLLNFLKYLITLEKFKEYITNYIFQKILVSIKYCVDIIVDHLKNKNEQKVNKVDDKLKKDIVCINRCLYILYKMDSHSFNNMMENIIYFATYLFEMFSKNIYELYEHKNELLNEWSVEKMAYIYYEKDDTQKGMITDTTNRGSYCPITNISNGDNGQQNNAQYLDNYNDNNNNNNIINEINIKKEHEDDLNNEQKINKKNISNGYNFNTNNKCHDNNGEAFSSSENIHEKNISSDQLNDKENELKDEMNDISAEKEKSQKKEDNKKKKNIEENIFNKYCLYGYLSSKVLKLLSSILVKNMYFIIYNRCLSLKDKNNNPFNEKTKKIEENKCLHSLNVLSFLKVIKSVESYKIKINFLVLMFLLLYSSKQIDDNTYCYFFSILKDMNYYESEHTYNLYSLLTVLILTDNNIIRNISFIKRIFQHSIHSKELWTHVFSIMMIRYLILKKPELIKYLYHEENKLYENNLNYVKNNYILKFKKYNQGKEVNINDKMFIYNKSINNPVDTNSILTHLYEFYTFSSMLNDNFKSILLEFRNITIFNYNPFQRKRYSSIRNSVHLDFSKKSGSLIKTEKEHKQEEDNKDYINSHDNTTKKDTHINVNNNDDNIHNNNSSSSNNVKVNNNGKNSSENDYDDDDLVINIKTKYHNKNEKDIKSNFTLNLNIDEVTTSAVSMDEEPKEEKIIYNKQEENKEHKTINNHSHIRHNSISNELLYEYTYETSAVINIMEKLAIEYKNAKEQLNMLYTYNNFLHDSCINDRSVNQNNNNNNNNNVDIKKPKQKLIHNVYQKYFYDILYSYNNNSFKKFKDKYHIKKKKAKSKHRQDDQDASSSDEEQEEDEFLDDYIRKNFDIDNDINIGDDDEDDILINNKFKRNQNKRKLSYGDPNNYKQEFKRKKTKTGDDLKDDSIEFTDFINKLKKKKNN</sequence>
<dbReference type="RefSeq" id="XP_018639634.1">
    <property type="nucleotide sequence ID" value="XM_018788262.1"/>
</dbReference>
<dbReference type="VEuPathDB" id="PlasmoDB:PGSY75_1457700"/>
<comment type="caution">
    <text evidence="5">The sequence shown here is derived from an EMBL/GenBank/DDBJ whole genome shotgun (WGS) entry which is preliminary data.</text>
</comment>
<feature type="region of interest" description="Disordered" evidence="3">
    <location>
        <begin position="1352"/>
        <end position="1374"/>
    </location>
</feature>
<evidence type="ECO:0000313" key="6">
    <source>
        <dbReference type="Proteomes" id="UP000076004"/>
    </source>
</evidence>
<dbReference type="GeneID" id="29778863"/>
<feature type="region of interest" description="Disordered" evidence="3">
    <location>
        <begin position="1106"/>
        <end position="1172"/>
    </location>
</feature>
<evidence type="ECO:0000256" key="1">
    <source>
        <dbReference type="ARBA" id="ARBA00007797"/>
    </source>
</evidence>
<feature type="compositionally biased region" description="Basic and acidic residues" evidence="3">
    <location>
        <begin position="186"/>
        <end position="197"/>
    </location>
</feature>
<dbReference type="Proteomes" id="UP000076004">
    <property type="component" value="Chromosome 14"/>
</dbReference>
<feature type="region of interest" description="Disordered" evidence="3">
    <location>
        <begin position="59"/>
        <end position="83"/>
    </location>
</feature>
<accession>A0A151LB46</accession>
<dbReference type="InterPro" id="IPR005612">
    <property type="entry name" value="CCAAT-binding_factor"/>
</dbReference>
<feature type="compositionally biased region" description="Acidic residues" evidence="3">
    <location>
        <begin position="1363"/>
        <end position="1374"/>
    </location>
</feature>
<feature type="coiled-coil region" evidence="2">
    <location>
        <begin position="769"/>
        <end position="812"/>
    </location>
</feature>
<comment type="similarity">
    <text evidence="1">Belongs to the CBF/MAK21 family.</text>
</comment>
<feature type="compositionally biased region" description="Low complexity" evidence="3">
    <location>
        <begin position="1137"/>
        <end position="1167"/>
    </location>
</feature>
<evidence type="ECO:0000256" key="3">
    <source>
        <dbReference type="SAM" id="MobiDB-lite"/>
    </source>
</evidence>
<dbReference type="Pfam" id="PF03914">
    <property type="entry name" value="CBF"/>
    <property type="match status" value="1"/>
</dbReference>
<gene>
    <name evidence="5" type="ORF">PGSY75_1457700</name>
</gene>
<dbReference type="VEuPathDB" id="PlasmoDB:PGABG01_1456500"/>
<reference evidence="5 6" key="1">
    <citation type="journal article" date="2016" name="Nat. Commun.">
        <title>Genomes of cryptic chimpanzee Plasmodium species reveal key evolutionary events leading to human malaria.</title>
        <authorList>
            <person name="Sundararaman S.A."/>
            <person name="Plenderleith L.J."/>
            <person name="Liu W."/>
            <person name="Loy D.E."/>
            <person name="Learn G.H."/>
            <person name="Li Y."/>
            <person name="Shaw K.S."/>
            <person name="Ayouba A."/>
            <person name="Peeters M."/>
            <person name="Speede S."/>
            <person name="Shaw G.M."/>
            <person name="Bushman F.D."/>
            <person name="Brisson D."/>
            <person name="Rayner J.C."/>
            <person name="Sharp P.M."/>
            <person name="Hahn B.H."/>
        </authorList>
    </citation>
    <scope>NUCLEOTIDE SEQUENCE [LARGE SCALE GENOMIC DNA]</scope>
    <source>
        <strain evidence="5 6">SY75</strain>
    </source>
</reference>
<feature type="domain" description="CCAAT-binding factor" evidence="4">
    <location>
        <begin position="896"/>
        <end position="1062"/>
    </location>
</feature>
<feature type="region of interest" description="Disordered" evidence="3">
    <location>
        <begin position="181"/>
        <end position="210"/>
    </location>
</feature>
<organism evidence="5 6">
    <name type="scientific">Plasmodium gaboni</name>
    <dbReference type="NCBI Taxonomy" id="647221"/>
    <lineage>
        <taxon>Eukaryota</taxon>
        <taxon>Sar</taxon>
        <taxon>Alveolata</taxon>
        <taxon>Apicomplexa</taxon>
        <taxon>Aconoidasida</taxon>
        <taxon>Haemosporida</taxon>
        <taxon>Plasmodiidae</taxon>
        <taxon>Plasmodium</taxon>
        <taxon>Plasmodium (Laverania)</taxon>
    </lineage>
</organism>
<evidence type="ECO:0000313" key="5">
    <source>
        <dbReference type="EMBL" id="KYN96168.1"/>
    </source>
</evidence>
<keyword evidence="2" id="KW-0175">Coiled coil</keyword>
<proteinExistence type="inferred from homology"/>
<name>A0A151LB46_9APIC</name>
<feature type="region of interest" description="Disordered" evidence="3">
    <location>
        <begin position="1413"/>
        <end position="1441"/>
    </location>
</feature>
<protein>
    <submittedName>
        <fullName evidence="5">Putative large ribosomal subunit nuclear export factor</fullName>
    </submittedName>
</protein>
<evidence type="ECO:0000259" key="4">
    <source>
        <dbReference type="Pfam" id="PF03914"/>
    </source>
</evidence>
<dbReference type="EMBL" id="LVLB01000015">
    <property type="protein sequence ID" value="KYN96168.1"/>
    <property type="molecule type" value="Genomic_DNA"/>
</dbReference>
<evidence type="ECO:0000256" key="2">
    <source>
        <dbReference type="SAM" id="Coils"/>
    </source>
</evidence>